<evidence type="ECO:0000256" key="1">
    <source>
        <dbReference type="SAM" id="Phobius"/>
    </source>
</evidence>
<dbReference type="RefSeq" id="WP_208814458.1">
    <property type="nucleotide sequence ID" value="NZ_WVUH01000131.1"/>
</dbReference>
<feature type="transmembrane region" description="Helical" evidence="1">
    <location>
        <begin position="28"/>
        <end position="47"/>
    </location>
</feature>
<keyword evidence="3" id="KW-1185">Reference proteome</keyword>
<gene>
    <name evidence="2" type="ORF">GSF22_16345</name>
</gene>
<evidence type="ECO:0000313" key="2">
    <source>
        <dbReference type="EMBL" id="MBO4207566.1"/>
    </source>
</evidence>
<proteinExistence type="predicted"/>
<sequence length="151" mass="15419">MPVPDPLLTPTITATPPVGVPPWRPQSLLVPAVLGGVLAVTVLGLVNAGRLDQSRSARLALLGTGLLALGARIAVTLLLTPSVGGPARAVGAAAGVLTWLTVRGTQSRPFRAYELRGGEPARLFWPGLAAIVGFGVVEAVLLAVLLAWAGR</sequence>
<feature type="transmembrane region" description="Helical" evidence="1">
    <location>
        <begin position="123"/>
        <end position="149"/>
    </location>
</feature>
<accession>A0ABS3VSV8</accession>
<organism evidence="2 3">
    <name type="scientific">Micromonospora echinofusca</name>
    <dbReference type="NCBI Taxonomy" id="47858"/>
    <lineage>
        <taxon>Bacteria</taxon>
        <taxon>Bacillati</taxon>
        <taxon>Actinomycetota</taxon>
        <taxon>Actinomycetes</taxon>
        <taxon>Micromonosporales</taxon>
        <taxon>Micromonosporaceae</taxon>
        <taxon>Micromonospora</taxon>
    </lineage>
</organism>
<dbReference type="EMBL" id="WVUH01000131">
    <property type="protein sequence ID" value="MBO4207566.1"/>
    <property type="molecule type" value="Genomic_DNA"/>
</dbReference>
<dbReference type="Proteomes" id="UP000823521">
    <property type="component" value="Unassembled WGS sequence"/>
</dbReference>
<protein>
    <submittedName>
        <fullName evidence="2">Uncharacterized protein</fullName>
    </submittedName>
</protein>
<reference evidence="2 3" key="1">
    <citation type="submission" date="2019-12" db="EMBL/GenBank/DDBJ databases">
        <title>Whole genome sequencing of endophytic Actinobacterium Micromonospora sp. MPMI6T.</title>
        <authorList>
            <person name="Evv R."/>
            <person name="Podile A.R."/>
        </authorList>
    </citation>
    <scope>NUCLEOTIDE SEQUENCE [LARGE SCALE GENOMIC DNA]</scope>
    <source>
        <strain evidence="2 3">MPMI6</strain>
    </source>
</reference>
<name>A0ABS3VSV8_MICEH</name>
<feature type="transmembrane region" description="Helical" evidence="1">
    <location>
        <begin position="59"/>
        <end position="79"/>
    </location>
</feature>
<keyword evidence="1" id="KW-0812">Transmembrane</keyword>
<keyword evidence="1" id="KW-0472">Membrane</keyword>
<comment type="caution">
    <text evidence="2">The sequence shown here is derived from an EMBL/GenBank/DDBJ whole genome shotgun (WGS) entry which is preliminary data.</text>
</comment>
<evidence type="ECO:0000313" key="3">
    <source>
        <dbReference type="Proteomes" id="UP000823521"/>
    </source>
</evidence>
<keyword evidence="1" id="KW-1133">Transmembrane helix</keyword>